<organism evidence="1 2">
    <name type="scientific">Schizopora paradoxa</name>
    <dbReference type="NCBI Taxonomy" id="27342"/>
    <lineage>
        <taxon>Eukaryota</taxon>
        <taxon>Fungi</taxon>
        <taxon>Dikarya</taxon>
        <taxon>Basidiomycota</taxon>
        <taxon>Agaricomycotina</taxon>
        <taxon>Agaricomycetes</taxon>
        <taxon>Hymenochaetales</taxon>
        <taxon>Schizoporaceae</taxon>
        <taxon>Schizopora</taxon>
    </lineage>
</organism>
<sequence>MNVDIIIFAIAYKTVGPFFGGNLWPKFRVVFNILASGWFDCDASANTFELIAEHTVPTPSHSADASISKIDDALKIELHNDTDVR</sequence>
<evidence type="ECO:0000313" key="1">
    <source>
        <dbReference type="EMBL" id="KLO09704.1"/>
    </source>
</evidence>
<dbReference type="InParanoid" id="A0A0H2RD21"/>
<proteinExistence type="predicted"/>
<gene>
    <name evidence="1" type="ORF">SCHPADRAFT_552534</name>
</gene>
<keyword evidence="2" id="KW-1185">Reference proteome</keyword>
<evidence type="ECO:0000313" key="2">
    <source>
        <dbReference type="Proteomes" id="UP000053477"/>
    </source>
</evidence>
<reference evidence="1 2" key="1">
    <citation type="submission" date="2015-04" db="EMBL/GenBank/DDBJ databases">
        <title>Complete genome sequence of Schizopora paradoxa KUC8140, a cosmopolitan wood degrader in East Asia.</title>
        <authorList>
            <consortium name="DOE Joint Genome Institute"/>
            <person name="Min B."/>
            <person name="Park H."/>
            <person name="Jang Y."/>
            <person name="Kim J.-J."/>
            <person name="Kim K.H."/>
            <person name="Pangilinan J."/>
            <person name="Lipzen A."/>
            <person name="Riley R."/>
            <person name="Grigoriev I.V."/>
            <person name="Spatafora J.W."/>
            <person name="Choi I.-G."/>
        </authorList>
    </citation>
    <scope>NUCLEOTIDE SEQUENCE [LARGE SCALE GENOMIC DNA]</scope>
    <source>
        <strain evidence="1 2">KUC8140</strain>
    </source>
</reference>
<protein>
    <submittedName>
        <fullName evidence="1">Uncharacterized protein</fullName>
    </submittedName>
</protein>
<dbReference type="Proteomes" id="UP000053477">
    <property type="component" value="Unassembled WGS sequence"/>
</dbReference>
<dbReference type="AlphaFoldDB" id="A0A0H2RD21"/>
<dbReference type="EMBL" id="KQ086047">
    <property type="protein sequence ID" value="KLO09704.1"/>
    <property type="molecule type" value="Genomic_DNA"/>
</dbReference>
<name>A0A0H2RD21_9AGAM</name>
<accession>A0A0H2RD21</accession>